<name>A0A7C8I7Z6_9PLEO</name>
<evidence type="ECO:0000256" key="2">
    <source>
        <dbReference type="SAM" id="SignalP"/>
    </source>
</evidence>
<evidence type="ECO:0000256" key="1">
    <source>
        <dbReference type="SAM" id="MobiDB-lite"/>
    </source>
</evidence>
<dbReference type="GO" id="GO:0008237">
    <property type="term" value="F:metallopeptidase activity"/>
    <property type="evidence" value="ECO:0007669"/>
    <property type="project" value="InterPro"/>
</dbReference>
<accession>A0A7C8I7Z6</accession>
<dbReference type="OrthoDB" id="1896086at2759"/>
<feature type="chain" id="PRO_5028989888" evidence="2">
    <location>
        <begin position="26"/>
        <end position="649"/>
    </location>
</feature>
<feature type="signal peptide" evidence="2">
    <location>
        <begin position="1"/>
        <end position="25"/>
    </location>
</feature>
<gene>
    <name evidence="3" type="ORF">BDV95DRAFT_568343</name>
</gene>
<dbReference type="AlphaFoldDB" id="A0A7C8I7Z6"/>
<dbReference type="SUPFAM" id="SSF55486">
    <property type="entry name" value="Metalloproteases ('zincins'), catalytic domain"/>
    <property type="match status" value="1"/>
</dbReference>
<evidence type="ECO:0000313" key="4">
    <source>
        <dbReference type="Proteomes" id="UP000481861"/>
    </source>
</evidence>
<keyword evidence="2" id="KW-0732">Signal</keyword>
<keyword evidence="4" id="KW-1185">Reference proteome</keyword>
<dbReference type="EMBL" id="JAADJZ010000008">
    <property type="protein sequence ID" value="KAF2872928.1"/>
    <property type="molecule type" value="Genomic_DNA"/>
</dbReference>
<feature type="compositionally biased region" description="Low complexity" evidence="1">
    <location>
        <begin position="385"/>
        <end position="394"/>
    </location>
</feature>
<feature type="compositionally biased region" description="Polar residues" evidence="1">
    <location>
        <begin position="45"/>
        <end position="62"/>
    </location>
</feature>
<feature type="region of interest" description="Disordered" evidence="1">
    <location>
        <begin position="28"/>
        <end position="62"/>
    </location>
</feature>
<feature type="region of interest" description="Disordered" evidence="1">
    <location>
        <begin position="384"/>
        <end position="407"/>
    </location>
</feature>
<organism evidence="3 4">
    <name type="scientific">Massariosphaeria phaeospora</name>
    <dbReference type="NCBI Taxonomy" id="100035"/>
    <lineage>
        <taxon>Eukaryota</taxon>
        <taxon>Fungi</taxon>
        <taxon>Dikarya</taxon>
        <taxon>Ascomycota</taxon>
        <taxon>Pezizomycotina</taxon>
        <taxon>Dothideomycetes</taxon>
        <taxon>Pleosporomycetidae</taxon>
        <taxon>Pleosporales</taxon>
        <taxon>Pleosporales incertae sedis</taxon>
        <taxon>Massariosphaeria</taxon>
    </lineage>
</organism>
<reference evidence="3 4" key="1">
    <citation type="submission" date="2020-01" db="EMBL/GenBank/DDBJ databases">
        <authorList>
            <consortium name="DOE Joint Genome Institute"/>
            <person name="Haridas S."/>
            <person name="Albert R."/>
            <person name="Binder M."/>
            <person name="Bloem J."/>
            <person name="Labutti K."/>
            <person name="Salamov A."/>
            <person name="Andreopoulos B."/>
            <person name="Baker S.E."/>
            <person name="Barry K."/>
            <person name="Bills G."/>
            <person name="Bluhm B.H."/>
            <person name="Cannon C."/>
            <person name="Castanera R."/>
            <person name="Culley D.E."/>
            <person name="Daum C."/>
            <person name="Ezra D."/>
            <person name="Gonzalez J.B."/>
            <person name="Henrissat B."/>
            <person name="Kuo A."/>
            <person name="Liang C."/>
            <person name="Lipzen A."/>
            <person name="Lutzoni F."/>
            <person name="Magnuson J."/>
            <person name="Mondo S."/>
            <person name="Nolan M."/>
            <person name="Ohm R."/>
            <person name="Pangilinan J."/>
            <person name="Park H.-J.H."/>
            <person name="Ramirez L."/>
            <person name="Alfaro M."/>
            <person name="Sun H."/>
            <person name="Tritt A."/>
            <person name="Yoshinaga Y."/>
            <person name="Zwiers L.-H.L."/>
            <person name="Turgeon B.G."/>
            <person name="Goodwin S.B."/>
            <person name="Spatafora J.W."/>
            <person name="Crous P.W."/>
            <person name="Grigoriev I.V."/>
        </authorList>
    </citation>
    <scope>NUCLEOTIDE SEQUENCE [LARGE SCALE GENOMIC DNA]</scope>
    <source>
        <strain evidence="3 4">CBS 611.86</strain>
    </source>
</reference>
<dbReference type="InterPro" id="IPR024079">
    <property type="entry name" value="MetalloPept_cat_dom_sf"/>
</dbReference>
<sequence>MHSSAIIQLLLSFALVAPAVVITRAEVDPDNPQAADPKQPPKTLTAPSGPSNPFQSGFQTAPASCTDFQKPSESCLKDLQAQTGGVVAFSGGQIKWDDDNQCDDTKKGVYQTAMYDAHILATYASTLPDGHNAKDIALWKTWIGPDYITQQQRIVDNLGRASGFLSKTENFDIILSCKDTKGWCNSKKDGKSIGGYAWTYNGWFGWYYYITMCPPFFMMDNMEQKITQIESDLAKGDTTTARGADWQKHTGQYILHEMMHLDSVGKPHILDEKVDPSGVGPSAYGPRLVYKLANRPLNQGGGATRASTNADSYAWFTNSKYFWDLTGYFPAPPSYRNMANIDQFSSEDEVRAQDVWPFHLGDIDQDTSEDEVKKRFDAGVEAMGTTAPPAQQPTAPKPVPDPTCGGSNLNGNFPPGFALSDGQFHTAKDILYRMRDHACQGICSSINDVPGHLSAAKVQNTNGCEYAAKIATDKELYLYASGTQNCYDATEKLINQCWDSEKKDAGWINGPNDNEFYQVGFRAVNGDGSKHDPITDAGFLGHRHVACQRKGSNPFADQYEIYISGWDDANYGKSIQSAMGACKLSVTSWKFEDFDGHGFADGSKSQKIAKFNTVLSNGGCIESKIEQALGLGAGGLDCPYNKVQEPGQF</sequence>
<protein>
    <submittedName>
        <fullName evidence="3">Uncharacterized protein</fullName>
    </submittedName>
</protein>
<evidence type="ECO:0000313" key="3">
    <source>
        <dbReference type="EMBL" id="KAF2872928.1"/>
    </source>
</evidence>
<dbReference type="Proteomes" id="UP000481861">
    <property type="component" value="Unassembled WGS sequence"/>
</dbReference>
<dbReference type="Gene3D" id="3.40.390.10">
    <property type="entry name" value="Collagenase (Catalytic Domain)"/>
    <property type="match status" value="1"/>
</dbReference>
<proteinExistence type="predicted"/>
<comment type="caution">
    <text evidence="3">The sequence shown here is derived from an EMBL/GenBank/DDBJ whole genome shotgun (WGS) entry which is preliminary data.</text>
</comment>